<reference evidence="1 2" key="1">
    <citation type="journal article" date="2019" name="Nat. Ecol. Evol.">
        <title>Megaphylogeny resolves global patterns of mushroom evolution.</title>
        <authorList>
            <person name="Varga T."/>
            <person name="Krizsan K."/>
            <person name="Foldi C."/>
            <person name="Dima B."/>
            <person name="Sanchez-Garcia M."/>
            <person name="Sanchez-Ramirez S."/>
            <person name="Szollosi G.J."/>
            <person name="Szarkandi J.G."/>
            <person name="Papp V."/>
            <person name="Albert L."/>
            <person name="Andreopoulos W."/>
            <person name="Angelini C."/>
            <person name="Antonin V."/>
            <person name="Barry K.W."/>
            <person name="Bougher N.L."/>
            <person name="Buchanan P."/>
            <person name="Buyck B."/>
            <person name="Bense V."/>
            <person name="Catcheside P."/>
            <person name="Chovatia M."/>
            <person name="Cooper J."/>
            <person name="Damon W."/>
            <person name="Desjardin D."/>
            <person name="Finy P."/>
            <person name="Geml J."/>
            <person name="Haridas S."/>
            <person name="Hughes K."/>
            <person name="Justo A."/>
            <person name="Karasinski D."/>
            <person name="Kautmanova I."/>
            <person name="Kiss B."/>
            <person name="Kocsube S."/>
            <person name="Kotiranta H."/>
            <person name="LaButti K.M."/>
            <person name="Lechner B.E."/>
            <person name="Liimatainen K."/>
            <person name="Lipzen A."/>
            <person name="Lukacs Z."/>
            <person name="Mihaltcheva S."/>
            <person name="Morgado L.N."/>
            <person name="Niskanen T."/>
            <person name="Noordeloos M.E."/>
            <person name="Ohm R.A."/>
            <person name="Ortiz-Santana B."/>
            <person name="Ovrebo C."/>
            <person name="Racz N."/>
            <person name="Riley R."/>
            <person name="Savchenko A."/>
            <person name="Shiryaev A."/>
            <person name="Soop K."/>
            <person name="Spirin V."/>
            <person name="Szebenyi C."/>
            <person name="Tomsovsky M."/>
            <person name="Tulloss R.E."/>
            <person name="Uehling J."/>
            <person name="Grigoriev I.V."/>
            <person name="Vagvolgyi C."/>
            <person name="Papp T."/>
            <person name="Martin F.M."/>
            <person name="Miettinen O."/>
            <person name="Hibbett D.S."/>
            <person name="Nagy L.G."/>
        </authorList>
    </citation>
    <scope>NUCLEOTIDE SEQUENCE [LARGE SCALE GENOMIC DNA]</scope>
    <source>
        <strain evidence="1 2">FP101781</strain>
    </source>
</reference>
<dbReference type="EMBL" id="QPFP01000005">
    <property type="protein sequence ID" value="TEB36878.1"/>
    <property type="molecule type" value="Genomic_DNA"/>
</dbReference>
<dbReference type="AlphaFoldDB" id="A0A4Y7TSK7"/>
<accession>A0A4Y7TSK7</accession>
<proteinExistence type="predicted"/>
<organism evidence="1 2">
    <name type="scientific">Coprinellus micaceus</name>
    <name type="common">Glistening ink-cap mushroom</name>
    <name type="synonym">Coprinus micaceus</name>
    <dbReference type="NCBI Taxonomy" id="71717"/>
    <lineage>
        <taxon>Eukaryota</taxon>
        <taxon>Fungi</taxon>
        <taxon>Dikarya</taxon>
        <taxon>Basidiomycota</taxon>
        <taxon>Agaricomycotina</taxon>
        <taxon>Agaricomycetes</taxon>
        <taxon>Agaricomycetidae</taxon>
        <taxon>Agaricales</taxon>
        <taxon>Agaricineae</taxon>
        <taxon>Psathyrellaceae</taxon>
        <taxon>Coprinellus</taxon>
    </lineage>
</organism>
<protein>
    <submittedName>
        <fullName evidence="1">Uncharacterized protein</fullName>
    </submittedName>
</protein>
<sequence length="105" mass="11411">MRLGVHNPRGHFVRPVSSLGGQNESLRIALSTVIEATSNQAVTPLLGRSWCEDQRWTAGLKVDSVSFSPCATILCKETPGNFQIAQFPSPKCLPQRSTGHTANIH</sequence>
<comment type="caution">
    <text evidence="1">The sequence shown here is derived from an EMBL/GenBank/DDBJ whole genome shotgun (WGS) entry which is preliminary data.</text>
</comment>
<evidence type="ECO:0000313" key="2">
    <source>
        <dbReference type="Proteomes" id="UP000298030"/>
    </source>
</evidence>
<gene>
    <name evidence="1" type="ORF">FA13DRAFT_1089475</name>
</gene>
<name>A0A4Y7TSK7_COPMI</name>
<keyword evidence="2" id="KW-1185">Reference proteome</keyword>
<evidence type="ECO:0000313" key="1">
    <source>
        <dbReference type="EMBL" id="TEB36878.1"/>
    </source>
</evidence>
<dbReference type="Proteomes" id="UP000298030">
    <property type="component" value="Unassembled WGS sequence"/>
</dbReference>